<dbReference type="InterPro" id="IPR000835">
    <property type="entry name" value="HTH_MarR-typ"/>
</dbReference>
<dbReference type="Pfam" id="PF12802">
    <property type="entry name" value="MarR_2"/>
    <property type="match status" value="1"/>
</dbReference>
<dbReference type="SUPFAM" id="SSF46785">
    <property type="entry name" value="Winged helix' DNA-binding domain"/>
    <property type="match status" value="1"/>
</dbReference>
<reference evidence="2 3" key="1">
    <citation type="submission" date="2020-01" db="EMBL/GenBank/DDBJ databases">
        <title>Draft genome assembly of Ensifer adhaerens T173.</title>
        <authorList>
            <person name="Craig J.E."/>
            <person name="Stinchcombe J.R."/>
        </authorList>
    </citation>
    <scope>NUCLEOTIDE SEQUENCE [LARGE SCALE GENOMIC DNA]</scope>
    <source>
        <strain evidence="2 3">T173</strain>
    </source>
</reference>
<protein>
    <submittedName>
        <fullName evidence="2">MarR family transcriptional regulator</fullName>
    </submittedName>
</protein>
<dbReference type="Proteomes" id="UP000744980">
    <property type="component" value="Unassembled WGS sequence"/>
</dbReference>
<keyword evidence="3" id="KW-1185">Reference proteome</keyword>
<dbReference type="InterPro" id="IPR039422">
    <property type="entry name" value="MarR/SlyA-like"/>
</dbReference>
<gene>
    <name evidence="2" type="ORF">GFB56_16455</name>
</gene>
<evidence type="ECO:0000313" key="2">
    <source>
        <dbReference type="EMBL" id="MBM3092395.1"/>
    </source>
</evidence>
<dbReference type="SMART" id="SM00347">
    <property type="entry name" value="HTH_MARR"/>
    <property type="match status" value="1"/>
</dbReference>
<dbReference type="EMBL" id="WXFA01000009">
    <property type="protein sequence ID" value="MBM3092395.1"/>
    <property type="molecule type" value="Genomic_DNA"/>
</dbReference>
<sequence>MIEVNSSSPAPDGLVRAIGGAVMRWQDATQAYDEAVGERLQLNAAERRCLAFLHAGPRPAGAIAEETGLTPAAVTALIDRMEARGLLQRTRSAEDRRKVMVENTDAVEMLTAPYYRPIAEEGAGFLATFSAEEQAVLLRFLEGATALQQKHLAALRFSP</sequence>
<dbReference type="InterPro" id="IPR036390">
    <property type="entry name" value="WH_DNA-bd_sf"/>
</dbReference>
<dbReference type="InterPro" id="IPR011991">
    <property type="entry name" value="ArsR-like_HTH"/>
</dbReference>
<name>A0AAW4FN93_9HYPH</name>
<comment type="caution">
    <text evidence="2">The sequence shown here is derived from an EMBL/GenBank/DDBJ whole genome shotgun (WGS) entry which is preliminary data.</text>
</comment>
<dbReference type="CDD" id="cd00090">
    <property type="entry name" value="HTH_ARSR"/>
    <property type="match status" value="1"/>
</dbReference>
<dbReference type="PROSITE" id="PS50995">
    <property type="entry name" value="HTH_MARR_2"/>
    <property type="match status" value="1"/>
</dbReference>
<dbReference type="Gene3D" id="1.10.10.10">
    <property type="entry name" value="Winged helix-like DNA-binding domain superfamily/Winged helix DNA-binding domain"/>
    <property type="match status" value="1"/>
</dbReference>
<feature type="domain" description="HTH marR-type" evidence="1">
    <location>
        <begin position="11"/>
        <end position="146"/>
    </location>
</feature>
<dbReference type="PANTHER" id="PTHR33164:SF106">
    <property type="entry name" value="TRANSCRIPTIONAL REGULATORY PROTEIN"/>
    <property type="match status" value="1"/>
</dbReference>
<evidence type="ECO:0000313" key="3">
    <source>
        <dbReference type="Proteomes" id="UP000744980"/>
    </source>
</evidence>
<accession>A0AAW4FN93</accession>
<evidence type="ECO:0000259" key="1">
    <source>
        <dbReference type="PROSITE" id="PS50995"/>
    </source>
</evidence>
<organism evidence="2 3">
    <name type="scientific">Ensifer canadensis</name>
    <dbReference type="NCBI Taxonomy" id="555315"/>
    <lineage>
        <taxon>Bacteria</taxon>
        <taxon>Pseudomonadati</taxon>
        <taxon>Pseudomonadota</taxon>
        <taxon>Alphaproteobacteria</taxon>
        <taxon>Hyphomicrobiales</taxon>
        <taxon>Rhizobiaceae</taxon>
        <taxon>Sinorhizobium/Ensifer group</taxon>
        <taxon>Ensifer</taxon>
    </lineage>
</organism>
<dbReference type="GO" id="GO:0003700">
    <property type="term" value="F:DNA-binding transcription factor activity"/>
    <property type="evidence" value="ECO:0007669"/>
    <property type="project" value="InterPro"/>
</dbReference>
<dbReference type="PANTHER" id="PTHR33164">
    <property type="entry name" value="TRANSCRIPTIONAL REGULATOR, MARR FAMILY"/>
    <property type="match status" value="1"/>
</dbReference>
<proteinExistence type="predicted"/>
<dbReference type="GO" id="GO:0006950">
    <property type="term" value="P:response to stress"/>
    <property type="evidence" value="ECO:0007669"/>
    <property type="project" value="TreeGrafter"/>
</dbReference>
<dbReference type="InterPro" id="IPR036388">
    <property type="entry name" value="WH-like_DNA-bd_sf"/>
</dbReference>
<dbReference type="AlphaFoldDB" id="A0AAW4FN93"/>